<organism evidence="2 4">
    <name type="scientific">Jannaschia seohaensis</name>
    <dbReference type="NCBI Taxonomy" id="475081"/>
    <lineage>
        <taxon>Bacteria</taxon>
        <taxon>Pseudomonadati</taxon>
        <taxon>Pseudomonadota</taxon>
        <taxon>Alphaproteobacteria</taxon>
        <taxon>Rhodobacterales</taxon>
        <taxon>Roseobacteraceae</taxon>
        <taxon>Jannaschia</taxon>
    </lineage>
</organism>
<reference evidence="2 4" key="1">
    <citation type="submission" date="2016-10" db="EMBL/GenBank/DDBJ databases">
        <authorList>
            <person name="Cai Z."/>
        </authorList>
    </citation>
    <scope>NUCLEOTIDE SEQUENCE [LARGE SCALE GENOMIC DNA]</scope>
    <source>
        <strain evidence="2 4">DSM 25227</strain>
    </source>
</reference>
<keyword evidence="2" id="KW-0762">Sugar transport</keyword>
<evidence type="ECO:0000313" key="4">
    <source>
        <dbReference type="Proteomes" id="UP000251571"/>
    </source>
</evidence>
<gene>
    <name evidence="1" type="ORF">BCF38_101214</name>
    <name evidence="2" type="ORF">SAMN05421539_101214</name>
</gene>
<dbReference type="Proteomes" id="UP000251571">
    <property type="component" value="Unassembled WGS sequence"/>
</dbReference>
<sequence length="50" mass="5168">MPQIAEWPEVGDLLSAAIAEAAAGGDVRELMQGAADQATRVLTRSGCIAR</sequence>
<dbReference type="EMBL" id="UETC01000001">
    <property type="protein sequence ID" value="SSA38084.1"/>
    <property type="molecule type" value="Genomic_DNA"/>
</dbReference>
<evidence type="ECO:0000313" key="2">
    <source>
        <dbReference type="EMBL" id="SSA38084.1"/>
    </source>
</evidence>
<dbReference type="AlphaFoldDB" id="A0A2Y9A108"/>
<accession>A0A2Y9A108</accession>
<keyword evidence="2" id="KW-0813">Transport</keyword>
<evidence type="ECO:0000313" key="1">
    <source>
        <dbReference type="EMBL" id="PWJ21806.1"/>
    </source>
</evidence>
<evidence type="ECO:0000313" key="3">
    <source>
        <dbReference type="Proteomes" id="UP000245839"/>
    </source>
</evidence>
<reference evidence="1 3" key="2">
    <citation type="submission" date="2018-03" db="EMBL/GenBank/DDBJ databases">
        <title>Genomic Encyclopedia of Archaeal and Bacterial Type Strains, Phase II (KMG-II): from individual species to whole genera.</title>
        <authorList>
            <person name="Goeker M."/>
        </authorList>
    </citation>
    <scope>NUCLEOTIDE SEQUENCE [LARGE SCALE GENOMIC DNA]</scope>
    <source>
        <strain evidence="1 3">DSM 25227</strain>
    </source>
</reference>
<name>A0A2Y9A108_9RHOB</name>
<dbReference type="Proteomes" id="UP000245839">
    <property type="component" value="Unassembled WGS sequence"/>
</dbReference>
<keyword evidence="3" id="KW-1185">Reference proteome</keyword>
<protein>
    <submittedName>
        <fullName evidence="2">Multiple sugar transport system substrate-binding protein</fullName>
    </submittedName>
</protein>
<dbReference type="EMBL" id="QGDJ01000001">
    <property type="protein sequence ID" value="PWJ21806.1"/>
    <property type="molecule type" value="Genomic_DNA"/>
</dbReference>
<proteinExistence type="predicted"/>
<dbReference type="RefSeq" id="WP_245947141.1">
    <property type="nucleotide sequence ID" value="NZ_QGDJ01000001.1"/>
</dbReference>